<comment type="similarity">
    <text evidence="1">Belongs to the heat shock protein 70 family.</text>
</comment>
<dbReference type="EMBL" id="REGN01008105">
    <property type="protein sequence ID" value="RNA04449.1"/>
    <property type="molecule type" value="Genomic_DNA"/>
</dbReference>
<dbReference type="PROSITE" id="PS00329">
    <property type="entry name" value="HSP70_2"/>
    <property type="match status" value="1"/>
</dbReference>
<evidence type="ECO:0000256" key="1">
    <source>
        <dbReference type="ARBA" id="ARBA00007381"/>
    </source>
</evidence>
<proteinExistence type="inferred from homology"/>
<feature type="non-terminal residue" evidence="5">
    <location>
        <position position="1"/>
    </location>
</feature>
<keyword evidence="6" id="KW-1185">Reference proteome</keyword>
<dbReference type="PRINTS" id="PR00301">
    <property type="entry name" value="HEATSHOCK70"/>
</dbReference>
<gene>
    <name evidence="5" type="ORF">BpHYR1_011581</name>
</gene>
<keyword evidence="4" id="KW-0175">Coiled coil</keyword>
<keyword evidence="2" id="KW-0547">Nucleotide-binding</keyword>
<dbReference type="GO" id="GO:0140662">
    <property type="term" value="F:ATP-dependent protein folding chaperone"/>
    <property type="evidence" value="ECO:0007669"/>
    <property type="project" value="InterPro"/>
</dbReference>
<feature type="coiled-coil region" evidence="4">
    <location>
        <begin position="134"/>
        <end position="161"/>
    </location>
</feature>
<evidence type="ECO:0000256" key="2">
    <source>
        <dbReference type="ARBA" id="ARBA00022741"/>
    </source>
</evidence>
<dbReference type="PANTHER" id="PTHR19375">
    <property type="entry name" value="HEAT SHOCK PROTEIN 70KDA"/>
    <property type="match status" value="1"/>
</dbReference>
<dbReference type="SUPFAM" id="SSF53067">
    <property type="entry name" value="Actin-like ATPase domain"/>
    <property type="match status" value="2"/>
</dbReference>
<dbReference type="Proteomes" id="UP000276133">
    <property type="component" value="Unassembled WGS sequence"/>
</dbReference>
<evidence type="ECO:0000256" key="3">
    <source>
        <dbReference type="ARBA" id="ARBA00022840"/>
    </source>
</evidence>
<dbReference type="STRING" id="10195.A0A3M7Q015"/>
<reference evidence="5 6" key="1">
    <citation type="journal article" date="2018" name="Sci. Rep.">
        <title>Genomic signatures of local adaptation to the degree of environmental predictability in rotifers.</title>
        <authorList>
            <person name="Franch-Gras L."/>
            <person name="Hahn C."/>
            <person name="Garcia-Roger E.M."/>
            <person name="Carmona M.J."/>
            <person name="Serra M."/>
            <person name="Gomez A."/>
        </authorList>
    </citation>
    <scope>NUCLEOTIDE SEQUENCE [LARGE SCALE GENOMIC DNA]</scope>
    <source>
        <strain evidence="5">HYR1</strain>
    </source>
</reference>
<dbReference type="CDD" id="cd24028">
    <property type="entry name" value="ASKHA_NBD_HSP70_HSPA1-like"/>
    <property type="match status" value="1"/>
</dbReference>
<dbReference type="InterPro" id="IPR029047">
    <property type="entry name" value="HSP70_peptide-bd_sf"/>
</dbReference>
<protein>
    <submittedName>
        <fullName evidence="5">Heat shock 70 kDa cognate 1</fullName>
    </submittedName>
</protein>
<dbReference type="FunFam" id="3.90.640.10:FF:000010">
    <property type="entry name" value="heat shock 70 kDa protein 14"/>
    <property type="match status" value="1"/>
</dbReference>
<dbReference type="InterPro" id="IPR013126">
    <property type="entry name" value="Hsp_70_fam"/>
</dbReference>
<keyword evidence="5" id="KW-0346">Stress response</keyword>
<dbReference type="InterPro" id="IPR018181">
    <property type="entry name" value="Heat_shock_70_CS"/>
</dbReference>
<keyword evidence="3" id="KW-0067">ATP-binding</keyword>
<evidence type="ECO:0000256" key="4">
    <source>
        <dbReference type="SAM" id="Coils"/>
    </source>
</evidence>
<accession>A0A3M7Q015</accession>
<sequence length="407" mass="45555">ISAMVLRELKKIAETHLGEKVKAVITVPAYFNDEQKQATLDAAKIAGLEVLKIIPEPTAAAIAYGFHRKLKKKSKILIFDLGGGTFDVSIMEIDDGEFRVLGVDGDIHLGGTDFDNRLVDHFLQIVKDKYHVDLRDRKKATLRLKKKCEELKRELSLVNETNIEIDALIGEQDFECRFTRKKFEEINEDFFESTIEIVASALKSANLSKQDIDDVVLVGGSSRIPKVKKLLQSFFDGKQLRQDINPDEVVAFGAAIQARLLCGDSLDGRVRKIIDVIPKSLGIQLNDGSMDVFFPRNSSIPNKFTKIYTNCIDNQLKALFLIFEGEDRVAANNNLLGEFTLENIKSCPKHMAKFDTIFKIDENGLLSVTAKDLDTLSSNQISISFQKGSLSEVSISEMTNQMDKLFS</sequence>
<organism evidence="5 6">
    <name type="scientific">Brachionus plicatilis</name>
    <name type="common">Marine rotifer</name>
    <name type="synonym">Brachionus muelleri</name>
    <dbReference type="NCBI Taxonomy" id="10195"/>
    <lineage>
        <taxon>Eukaryota</taxon>
        <taxon>Metazoa</taxon>
        <taxon>Spiralia</taxon>
        <taxon>Gnathifera</taxon>
        <taxon>Rotifera</taxon>
        <taxon>Eurotatoria</taxon>
        <taxon>Monogononta</taxon>
        <taxon>Pseudotrocha</taxon>
        <taxon>Ploima</taxon>
        <taxon>Brachionidae</taxon>
        <taxon>Brachionus</taxon>
    </lineage>
</organism>
<name>A0A3M7Q015_BRAPC</name>
<dbReference type="Pfam" id="PF00012">
    <property type="entry name" value="HSP70"/>
    <property type="match status" value="1"/>
</dbReference>
<dbReference type="InterPro" id="IPR043129">
    <property type="entry name" value="ATPase_NBD"/>
</dbReference>
<dbReference type="Gene3D" id="3.30.420.40">
    <property type="match status" value="2"/>
</dbReference>
<dbReference type="OrthoDB" id="2401965at2759"/>
<dbReference type="SUPFAM" id="SSF100920">
    <property type="entry name" value="Heat shock protein 70kD (HSP70), peptide-binding domain"/>
    <property type="match status" value="1"/>
</dbReference>
<dbReference type="GO" id="GO:0005524">
    <property type="term" value="F:ATP binding"/>
    <property type="evidence" value="ECO:0007669"/>
    <property type="project" value="UniProtKB-KW"/>
</dbReference>
<dbReference type="FunFam" id="3.30.420.40:FF:000545">
    <property type="entry name" value="Endoplasmic reticulum chaperone BiP"/>
    <property type="match status" value="1"/>
</dbReference>
<dbReference type="Gene3D" id="3.90.640.10">
    <property type="entry name" value="Actin, Chain A, domain 4"/>
    <property type="match status" value="1"/>
</dbReference>
<dbReference type="AlphaFoldDB" id="A0A3M7Q015"/>
<comment type="caution">
    <text evidence="5">The sequence shown here is derived from an EMBL/GenBank/DDBJ whole genome shotgun (WGS) entry which is preliminary data.</text>
</comment>
<evidence type="ECO:0000313" key="6">
    <source>
        <dbReference type="Proteomes" id="UP000276133"/>
    </source>
</evidence>
<dbReference type="PROSITE" id="PS01036">
    <property type="entry name" value="HSP70_3"/>
    <property type="match status" value="1"/>
</dbReference>
<evidence type="ECO:0000313" key="5">
    <source>
        <dbReference type="EMBL" id="RNA04449.1"/>
    </source>
</evidence>
<dbReference type="Gene3D" id="2.60.34.10">
    <property type="entry name" value="Substrate Binding Domain Of DNAk, Chain A, domain 1"/>
    <property type="match status" value="1"/>
</dbReference>